<keyword evidence="3" id="KW-0378">Hydrolase</keyword>
<dbReference type="RefSeq" id="WP_130541679.1">
    <property type="nucleotide sequence ID" value="NZ_CP042431.1"/>
</dbReference>
<dbReference type="GO" id="GO:0046872">
    <property type="term" value="F:metal ion binding"/>
    <property type="evidence" value="ECO:0007669"/>
    <property type="project" value="UniProtKB-KW"/>
</dbReference>
<dbReference type="GO" id="GO:0016787">
    <property type="term" value="F:hydrolase activity"/>
    <property type="evidence" value="ECO:0007669"/>
    <property type="project" value="UniProtKB-KW"/>
</dbReference>
<dbReference type="Gene3D" id="3.60.15.10">
    <property type="entry name" value="Ribonuclease Z/Hydroxyacylglutathione hydrolase-like"/>
    <property type="match status" value="1"/>
</dbReference>
<comment type="cofactor">
    <cofactor evidence="1">
        <name>Zn(2+)</name>
        <dbReference type="ChEBI" id="CHEBI:29105"/>
    </cofactor>
</comment>
<evidence type="ECO:0000259" key="6">
    <source>
        <dbReference type="SMART" id="SM00849"/>
    </source>
</evidence>
<dbReference type="Pfam" id="PF00753">
    <property type="entry name" value="Lactamase_B"/>
    <property type="match status" value="1"/>
</dbReference>
<dbReference type="AlphaFoldDB" id="A0A4Q7MQZ3"/>
<evidence type="ECO:0000256" key="4">
    <source>
        <dbReference type="ARBA" id="ARBA00022833"/>
    </source>
</evidence>
<dbReference type="PANTHER" id="PTHR46233">
    <property type="entry name" value="HYDROXYACYLGLUTATHIONE HYDROLASE GLOC"/>
    <property type="match status" value="1"/>
</dbReference>
<dbReference type="SUPFAM" id="SSF56281">
    <property type="entry name" value="Metallo-hydrolase/oxidoreductase"/>
    <property type="match status" value="1"/>
</dbReference>
<evidence type="ECO:0000256" key="1">
    <source>
        <dbReference type="ARBA" id="ARBA00001947"/>
    </source>
</evidence>
<dbReference type="InterPro" id="IPR051453">
    <property type="entry name" value="MBL_Glyoxalase_II"/>
</dbReference>
<dbReference type="NCBIfam" id="NF012229">
    <property type="entry name" value="bla_class_B_core"/>
    <property type="match status" value="1"/>
</dbReference>
<dbReference type="InterPro" id="IPR001279">
    <property type="entry name" value="Metallo-B-lactamas"/>
</dbReference>
<evidence type="ECO:0000256" key="3">
    <source>
        <dbReference type="ARBA" id="ARBA00022801"/>
    </source>
</evidence>
<sequence>MPRNIFLISALLLFQFAAIAQVKEPAITNTEWTKPYPAFRIAGNLYYVGTYDLACYLITTSNGHILINTGSAASLPLISSGVEKLGFKMKDIRILLTNQAHYDHTGAMAAIKKLTGAKLMVNAKDSGVMTDGGRSDYELGKLGTSFAPVVPDSVLQDRDTIRLGETKLVMLHHPGHTKGSASYLLDVKDENRTYRVLIANLPTIISDRKFSEIHSYPRIASDFAYTLKKMKQLNFDIWVAAHASQFDLHTKHKPGQPYNPTAFEDRKGYDAALKELQDSYDKKIKKN</sequence>
<feature type="domain" description="Metallo-beta-lactamase" evidence="6">
    <location>
        <begin position="52"/>
        <end position="242"/>
    </location>
</feature>
<feature type="signal peptide" evidence="5">
    <location>
        <begin position="1"/>
        <end position="20"/>
    </location>
</feature>
<name>A0A4Q7MQZ3_9BACT</name>
<evidence type="ECO:0000256" key="5">
    <source>
        <dbReference type="SAM" id="SignalP"/>
    </source>
</evidence>
<dbReference type="SMART" id="SM00849">
    <property type="entry name" value="Lactamase_B"/>
    <property type="match status" value="1"/>
</dbReference>
<dbReference type="OrthoDB" id="9802248at2"/>
<reference evidence="7 8" key="1">
    <citation type="submission" date="2019-02" db="EMBL/GenBank/DDBJ databases">
        <title>Genomic Encyclopedia of Type Strains, Phase IV (KMG-IV): sequencing the most valuable type-strain genomes for metagenomic binning, comparative biology and taxonomic classification.</title>
        <authorList>
            <person name="Goeker M."/>
        </authorList>
    </citation>
    <scope>NUCLEOTIDE SEQUENCE [LARGE SCALE GENOMIC DNA]</scope>
    <source>
        <strain evidence="7 8">DSM 18116</strain>
    </source>
</reference>
<proteinExistence type="predicted"/>
<evidence type="ECO:0000256" key="2">
    <source>
        <dbReference type="ARBA" id="ARBA00022723"/>
    </source>
</evidence>
<keyword evidence="5" id="KW-0732">Signal</keyword>
<protein>
    <submittedName>
        <fullName evidence="7">Metallo-beta-lactamase class B</fullName>
    </submittedName>
</protein>
<dbReference type="NCBIfam" id="NF033105">
    <property type="entry name" value="bla_subclass_B3"/>
    <property type="match status" value="1"/>
</dbReference>
<organism evidence="7 8">
    <name type="scientific">Pseudobacter ginsenosidimutans</name>
    <dbReference type="NCBI Taxonomy" id="661488"/>
    <lineage>
        <taxon>Bacteria</taxon>
        <taxon>Pseudomonadati</taxon>
        <taxon>Bacteroidota</taxon>
        <taxon>Chitinophagia</taxon>
        <taxon>Chitinophagales</taxon>
        <taxon>Chitinophagaceae</taxon>
        <taxon>Pseudobacter</taxon>
    </lineage>
</organism>
<keyword evidence="4" id="KW-0862">Zinc</keyword>
<dbReference type="PANTHER" id="PTHR46233:SF3">
    <property type="entry name" value="HYDROXYACYLGLUTATHIONE HYDROLASE GLOC"/>
    <property type="match status" value="1"/>
</dbReference>
<comment type="caution">
    <text evidence="7">The sequence shown here is derived from an EMBL/GenBank/DDBJ whole genome shotgun (WGS) entry which is preliminary data.</text>
</comment>
<accession>A0A4Q7MQZ3</accession>
<keyword evidence="2" id="KW-0479">Metal-binding</keyword>
<feature type="chain" id="PRO_5020686006" evidence="5">
    <location>
        <begin position="21"/>
        <end position="287"/>
    </location>
</feature>
<dbReference type="InterPro" id="IPR036866">
    <property type="entry name" value="RibonucZ/Hydroxyglut_hydro"/>
</dbReference>
<evidence type="ECO:0000313" key="7">
    <source>
        <dbReference type="EMBL" id="RZS71145.1"/>
    </source>
</evidence>
<dbReference type="EMBL" id="SGXA01000002">
    <property type="protein sequence ID" value="RZS71145.1"/>
    <property type="molecule type" value="Genomic_DNA"/>
</dbReference>
<evidence type="ECO:0000313" key="8">
    <source>
        <dbReference type="Proteomes" id="UP000293874"/>
    </source>
</evidence>
<gene>
    <name evidence="7" type="ORF">EV199_3046</name>
</gene>
<dbReference type="Proteomes" id="UP000293874">
    <property type="component" value="Unassembled WGS sequence"/>
</dbReference>
<keyword evidence="8" id="KW-1185">Reference proteome</keyword>